<proteinExistence type="predicted"/>
<evidence type="ECO:0000313" key="3">
    <source>
        <dbReference type="EMBL" id="OJJ35914.1"/>
    </source>
</evidence>
<feature type="region of interest" description="Disordered" evidence="1">
    <location>
        <begin position="398"/>
        <end position="429"/>
    </location>
</feature>
<name>A0A1L9RLZ1_ASPWE</name>
<dbReference type="STRING" id="1073089.A0A1L9RLZ1"/>
<dbReference type="VEuPathDB" id="FungiDB:ASPWEDRAFT_69172"/>
<sequence length="617" mass="68074">MPAKNQLGAGTGPTDSHILSQEQSDAQSTEKLGEIEYTEDIGWNASSSEDIDETLVPGLSNEDVWMLVRRFNKTYYVKAQHDVPLQRLDLNRGENEEFSPDKLRATLERLYTTIIVSLMGFCSHIARLRSWDDFHRTSIFCGVYFTAWLLDLLAPTFFSFLLIIFLFPHYKEWAFPSTSKAQREGSRGSLTGASERFKGEADEQEASNLMTSVASVAVGSVAGKHDQGTPDDAPIELSVPDAMDAVAKTADAQTAAHGHVPDSSHDKTRQPMKAVVMEGANQGVRILSDIVDTYERFGNALSPTWPFSTTIPTIRIASVLTSAIILSLVMSNYVLVKIGTFTFGLAFFGDPIIMRTVTFLNRKYPSWTKLLELRNSLLKGIPTNAQLALTILRIGEANGTPLPPPPKNGQHKAESSKDDHQEAAGVQPQHHQMYNIPKPKGWMSGMIGFFRGTTATGIESKLAIDRVRAAAGSKQAKNRVGVLHRKGRQTLPSGPCQFDTRYKGKRGIVVIDASLDPPALYFTTDPTAQFDQQLESRSSGSVMFTMPVTEIQEMRKIGGLGWKGKIITGWAVGSKEVVDGLTIVGKQQQTYRLTAMKLRNELFNRLVAIDGQVWETC</sequence>
<dbReference type="RefSeq" id="XP_040689590.1">
    <property type="nucleotide sequence ID" value="XM_040839021.1"/>
</dbReference>
<dbReference type="PANTHER" id="PTHR38694">
    <property type="entry name" value="CONSERVED EXPRESSED PROTEIN"/>
    <property type="match status" value="1"/>
</dbReference>
<evidence type="ECO:0000313" key="4">
    <source>
        <dbReference type="Proteomes" id="UP000184383"/>
    </source>
</evidence>
<dbReference type="EMBL" id="KV878212">
    <property type="protein sequence ID" value="OJJ35914.1"/>
    <property type="molecule type" value="Genomic_DNA"/>
</dbReference>
<keyword evidence="2" id="KW-0812">Transmembrane</keyword>
<gene>
    <name evidence="3" type="ORF">ASPWEDRAFT_69172</name>
</gene>
<protein>
    <submittedName>
        <fullName evidence="3">Uncharacterized protein</fullName>
    </submittedName>
</protein>
<evidence type="ECO:0000256" key="2">
    <source>
        <dbReference type="SAM" id="Phobius"/>
    </source>
</evidence>
<feature type="transmembrane region" description="Helical" evidence="2">
    <location>
        <begin position="147"/>
        <end position="167"/>
    </location>
</feature>
<reference evidence="4" key="1">
    <citation type="journal article" date="2017" name="Genome Biol.">
        <title>Comparative genomics reveals high biological diversity and specific adaptations in the industrially and medically important fungal genus Aspergillus.</title>
        <authorList>
            <person name="de Vries R.P."/>
            <person name="Riley R."/>
            <person name="Wiebenga A."/>
            <person name="Aguilar-Osorio G."/>
            <person name="Amillis S."/>
            <person name="Uchima C.A."/>
            <person name="Anderluh G."/>
            <person name="Asadollahi M."/>
            <person name="Askin M."/>
            <person name="Barry K."/>
            <person name="Battaglia E."/>
            <person name="Bayram O."/>
            <person name="Benocci T."/>
            <person name="Braus-Stromeyer S.A."/>
            <person name="Caldana C."/>
            <person name="Canovas D."/>
            <person name="Cerqueira G.C."/>
            <person name="Chen F."/>
            <person name="Chen W."/>
            <person name="Choi C."/>
            <person name="Clum A."/>
            <person name="Dos Santos R.A."/>
            <person name="Damasio A.R."/>
            <person name="Diallinas G."/>
            <person name="Emri T."/>
            <person name="Fekete E."/>
            <person name="Flipphi M."/>
            <person name="Freyberg S."/>
            <person name="Gallo A."/>
            <person name="Gournas C."/>
            <person name="Habgood R."/>
            <person name="Hainaut M."/>
            <person name="Harispe M.L."/>
            <person name="Henrissat B."/>
            <person name="Hilden K.S."/>
            <person name="Hope R."/>
            <person name="Hossain A."/>
            <person name="Karabika E."/>
            <person name="Karaffa L."/>
            <person name="Karanyi Z."/>
            <person name="Krasevec N."/>
            <person name="Kuo A."/>
            <person name="Kusch H."/>
            <person name="LaButti K."/>
            <person name="Lagendijk E.L."/>
            <person name="Lapidus A."/>
            <person name="Levasseur A."/>
            <person name="Lindquist E."/>
            <person name="Lipzen A."/>
            <person name="Logrieco A.F."/>
            <person name="MacCabe A."/>
            <person name="Maekelae M.R."/>
            <person name="Malavazi I."/>
            <person name="Melin P."/>
            <person name="Meyer V."/>
            <person name="Mielnichuk N."/>
            <person name="Miskei M."/>
            <person name="Molnar A.P."/>
            <person name="Mule G."/>
            <person name="Ngan C.Y."/>
            <person name="Orejas M."/>
            <person name="Orosz E."/>
            <person name="Ouedraogo J.P."/>
            <person name="Overkamp K.M."/>
            <person name="Park H.-S."/>
            <person name="Perrone G."/>
            <person name="Piumi F."/>
            <person name="Punt P.J."/>
            <person name="Ram A.F."/>
            <person name="Ramon A."/>
            <person name="Rauscher S."/>
            <person name="Record E."/>
            <person name="Riano-Pachon D.M."/>
            <person name="Robert V."/>
            <person name="Roehrig J."/>
            <person name="Ruller R."/>
            <person name="Salamov A."/>
            <person name="Salih N.S."/>
            <person name="Samson R.A."/>
            <person name="Sandor E."/>
            <person name="Sanguinetti M."/>
            <person name="Schuetze T."/>
            <person name="Sepcic K."/>
            <person name="Shelest E."/>
            <person name="Sherlock G."/>
            <person name="Sophianopoulou V."/>
            <person name="Squina F.M."/>
            <person name="Sun H."/>
            <person name="Susca A."/>
            <person name="Todd R.B."/>
            <person name="Tsang A."/>
            <person name="Unkles S.E."/>
            <person name="van de Wiele N."/>
            <person name="van Rossen-Uffink D."/>
            <person name="Oliveira J.V."/>
            <person name="Vesth T.C."/>
            <person name="Visser J."/>
            <person name="Yu J.-H."/>
            <person name="Zhou M."/>
            <person name="Andersen M.R."/>
            <person name="Archer D.B."/>
            <person name="Baker S.E."/>
            <person name="Benoit I."/>
            <person name="Brakhage A.A."/>
            <person name="Braus G.H."/>
            <person name="Fischer R."/>
            <person name="Frisvad J.C."/>
            <person name="Goldman G.H."/>
            <person name="Houbraken J."/>
            <person name="Oakley B."/>
            <person name="Pocsi I."/>
            <person name="Scazzocchio C."/>
            <person name="Seiboth B."/>
            <person name="vanKuyk P.A."/>
            <person name="Wortman J."/>
            <person name="Dyer P.S."/>
            <person name="Grigoriev I.V."/>
        </authorList>
    </citation>
    <scope>NUCLEOTIDE SEQUENCE [LARGE SCALE GENOMIC DNA]</scope>
    <source>
        <strain evidence="4">DTO 134E9</strain>
    </source>
</reference>
<dbReference type="InterPro" id="IPR021709">
    <property type="entry name" value="DUF3292"/>
</dbReference>
<keyword evidence="2" id="KW-1133">Transmembrane helix</keyword>
<keyword evidence="2" id="KW-0472">Membrane</keyword>
<keyword evidence="4" id="KW-1185">Reference proteome</keyword>
<feature type="region of interest" description="Disordered" evidence="1">
    <location>
        <begin position="1"/>
        <end position="31"/>
    </location>
</feature>
<organism evidence="3 4">
    <name type="scientific">Aspergillus wentii DTO 134E9</name>
    <dbReference type="NCBI Taxonomy" id="1073089"/>
    <lineage>
        <taxon>Eukaryota</taxon>
        <taxon>Fungi</taxon>
        <taxon>Dikarya</taxon>
        <taxon>Ascomycota</taxon>
        <taxon>Pezizomycotina</taxon>
        <taxon>Eurotiomycetes</taxon>
        <taxon>Eurotiomycetidae</taxon>
        <taxon>Eurotiales</taxon>
        <taxon>Aspergillaceae</taxon>
        <taxon>Aspergillus</taxon>
        <taxon>Aspergillus subgen. Cremei</taxon>
    </lineage>
</organism>
<dbReference type="AlphaFoldDB" id="A0A1L9RLZ1"/>
<accession>A0A1L9RLZ1</accession>
<dbReference type="PANTHER" id="PTHR38694:SF1">
    <property type="entry name" value="PEROXIN DOMAIN-CONTAINING PROTEIN"/>
    <property type="match status" value="1"/>
</dbReference>
<dbReference type="OrthoDB" id="1708389at2759"/>
<feature type="compositionally biased region" description="Basic and acidic residues" evidence="1">
    <location>
        <begin position="411"/>
        <end position="422"/>
    </location>
</feature>
<dbReference type="Pfam" id="PF11696">
    <property type="entry name" value="DUF3292"/>
    <property type="match status" value="1"/>
</dbReference>
<dbReference type="Proteomes" id="UP000184383">
    <property type="component" value="Unassembled WGS sequence"/>
</dbReference>
<dbReference type="GeneID" id="63754869"/>
<feature type="transmembrane region" description="Helical" evidence="2">
    <location>
        <begin position="110"/>
        <end position="127"/>
    </location>
</feature>
<feature type="transmembrane region" description="Helical" evidence="2">
    <location>
        <begin position="316"/>
        <end position="335"/>
    </location>
</feature>
<evidence type="ECO:0000256" key="1">
    <source>
        <dbReference type="SAM" id="MobiDB-lite"/>
    </source>
</evidence>
<feature type="compositionally biased region" description="Polar residues" evidence="1">
    <location>
        <begin position="13"/>
        <end position="30"/>
    </location>
</feature>